<organism evidence="1 3">
    <name type="scientific">Clostridium beijerinckii</name>
    <name type="common">Clostridium MP</name>
    <dbReference type="NCBI Taxonomy" id="1520"/>
    <lineage>
        <taxon>Bacteria</taxon>
        <taxon>Bacillati</taxon>
        <taxon>Bacillota</taxon>
        <taxon>Clostridia</taxon>
        <taxon>Eubacteriales</taxon>
        <taxon>Clostridiaceae</taxon>
        <taxon>Clostridium</taxon>
    </lineage>
</organism>
<dbReference type="EMBL" id="JABSXK010000001">
    <property type="protein sequence ID" value="NRV09092.1"/>
    <property type="molecule type" value="Genomic_DNA"/>
</dbReference>
<evidence type="ECO:0000313" key="1">
    <source>
        <dbReference type="EMBL" id="AJH02150.1"/>
    </source>
</evidence>
<evidence type="ECO:0000313" key="3">
    <source>
        <dbReference type="Proteomes" id="UP000031866"/>
    </source>
</evidence>
<gene>
    <name evidence="2" type="ORF">DFH45_002055</name>
    <name evidence="1" type="ORF">LF65_05643</name>
</gene>
<reference evidence="3" key="1">
    <citation type="submission" date="2014-12" db="EMBL/GenBank/DDBJ databases">
        <title>Genome sequence of Clostridium beijerinckii strain 59B.</title>
        <authorList>
            <person name="Little G.T."/>
            <person name="Minton N.P."/>
        </authorList>
    </citation>
    <scope>NUCLEOTIDE SEQUENCE [LARGE SCALE GENOMIC DNA]</scope>
    <source>
        <strain evidence="3">59B</strain>
    </source>
</reference>
<dbReference type="KEGG" id="cbei:LF65_05643"/>
<reference evidence="2" key="3">
    <citation type="submission" date="2020-05" db="EMBL/GenBank/DDBJ databases">
        <title>Genomic insights into acetone-butanol-ethanol (ABE) fermentation by sequencing solventogenic clostridia strains.</title>
        <authorList>
            <person name="Brown S."/>
        </authorList>
    </citation>
    <scope>NUCLEOTIDE SEQUENCE</scope>
    <source>
        <strain evidence="2">DJ126</strain>
    </source>
</reference>
<name>A0A0B5QID8_CLOBE</name>
<dbReference type="EMBL" id="CP010086">
    <property type="protein sequence ID" value="AJH02150.1"/>
    <property type="molecule type" value="Genomic_DNA"/>
</dbReference>
<sequence length="59" mass="6730">MNLLNSISMKVNPILLPLIYTIRITGTLLLKKINVSNTYNQNLKFIHINRNGGVTYGER</sequence>
<dbReference type="AlphaFoldDB" id="A0A0B5QID8"/>
<protein>
    <submittedName>
        <fullName evidence="1">Uncharacterized protein</fullName>
    </submittedName>
</protein>
<accession>A0A0B5QID8</accession>
<dbReference type="Proteomes" id="UP000821656">
    <property type="component" value="Unassembled WGS sequence"/>
</dbReference>
<dbReference type="RefSeq" id="WP_041900637.1">
    <property type="nucleotide sequence ID" value="NZ_JABSXA010000001.1"/>
</dbReference>
<evidence type="ECO:0000313" key="2">
    <source>
        <dbReference type="EMBL" id="NRV09092.1"/>
    </source>
</evidence>
<reference evidence="1" key="2">
    <citation type="submission" date="2016-02" db="EMBL/GenBank/DDBJ databases">
        <title>Genome sequence of Clostridium beijerinckii strain 59B.</title>
        <authorList>
            <person name="Little G.T."/>
            <person name="Minton N.P."/>
        </authorList>
    </citation>
    <scope>NUCLEOTIDE SEQUENCE</scope>
    <source>
        <strain evidence="1">NCIMB 14988</strain>
    </source>
</reference>
<dbReference type="Proteomes" id="UP000031866">
    <property type="component" value="Chromosome"/>
</dbReference>
<proteinExistence type="predicted"/>